<evidence type="ECO:0000256" key="7">
    <source>
        <dbReference type="ARBA" id="ARBA00023136"/>
    </source>
</evidence>
<protein>
    <recommendedName>
        <fullName evidence="9">TRAP transporter small permease protein</fullName>
    </recommendedName>
</protein>
<evidence type="ECO:0000256" key="6">
    <source>
        <dbReference type="ARBA" id="ARBA00022989"/>
    </source>
</evidence>
<organism evidence="11 12">
    <name type="scientific">Rhizobium etli bv. mimosae str. IE4771</name>
    <dbReference type="NCBI Taxonomy" id="1432050"/>
    <lineage>
        <taxon>Bacteria</taxon>
        <taxon>Pseudomonadati</taxon>
        <taxon>Pseudomonadota</taxon>
        <taxon>Alphaproteobacteria</taxon>
        <taxon>Hyphomicrobiales</taxon>
        <taxon>Rhizobiaceae</taxon>
        <taxon>Rhizobium/Agrobacterium group</taxon>
        <taxon>Rhizobium</taxon>
    </lineage>
</organism>
<keyword evidence="7 9" id="KW-0472">Membrane</keyword>
<comment type="similarity">
    <text evidence="8 9">Belongs to the TRAP transporter small permease family.</text>
</comment>
<dbReference type="EMBL" id="CP006991">
    <property type="protein sequence ID" value="AIC31904.1"/>
    <property type="molecule type" value="Genomic_DNA"/>
</dbReference>
<dbReference type="GO" id="GO:0005886">
    <property type="term" value="C:plasma membrane"/>
    <property type="evidence" value="ECO:0007669"/>
    <property type="project" value="UniProtKB-SubCell"/>
</dbReference>
<sequence length="187" mass="20370">MIRIIDFYFFALKVAIALLLAAMVVLVFGNVVLRYAFNQGITSSEELSRIFFVWLTFLGAVVAMREHAHLGVDSLITRLPKPVAKLAVLLGYGMMLAATWLMISGSWTQTLINLHVSAPATGISMGVFYGAGLAFGVPAFFILLWDAFAIVTDRIDVTTAALVRDSEEEAALEAPAHTAFPVLKPKH</sequence>
<keyword evidence="11" id="KW-0614">Plasmid</keyword>
<geneLocation type="plasmid" evidence="11 12">
    <name>pRetIE4771e</name>
</geneLocation>
<keyword evidence="3" id="KW-1003">Cell membrane</keyword>
<dbReference type="GO" id="GO:0022857">
    <property type="term" value="F:transmembrane transporter activity"/>
    <property type="evidence" value="ECO:0007669"/>
    <property type="project" value="UniProtKB-UniRule"/>
</dbReference>
<evidence type="ECO:0000256" key="4">
    <source>
        <dbReference type="ARBA" id="ARBA00022519"/>
    </source>
</evidence>
<name>A0A060IE49_RHIET</name>
<dbReference type="Proteomes" id="UP000027180">
    <property type="component" value="Plasmid pRetIE4771e"/>
</dbReference>
<accession>A0A060IE49</accession>
<evidence type="ECO:0000256" key="1">
    <source>
        <dbReference type="ARBA" id="ARBA00004429"/>
    </source>
</evidence>
<dbReference type="KEGG" id="rei:IE4771_PE00681"/>
<feature type="transmembrane region" description="Helical" evidence="9">
    <location>
        <begin position="7"/>
        <end position="28"/>
    </location>
</feature>
<comment type="function">
    <text evidence="9">Part of the tripartite ATP-independent periplasmic (TRAP) transport system.</text>
</comment>
<keyword evidence="6 9" id="KW-1133">Transmembrane helix</keyword>
<feature type="transmembrane region" description="Helical" evidence="9">
    <location>
        <begin position="48"/>
        <end position="65"/>
    </location>
</feature>
<dbReference type="OrthoDB" id="4964541at2"/>
<reference evidence="11 12" key="1">
    <citation type="submission" date="2013-12" db="EMBL/GenBank/DDBJ databases">
        <title>Complete genome sequence of Rhizobium etli bv. mimosae IE4771.</title>
        <authorList>
            <person name="Bustos P."/>
            <person name="Santamaria R.I."/>
            <person name="Lozano L."/>
            <person name="Ormeno-Orrillo E."/>
            <person name="Rogel M.A."/>
            <person name="Romero D."/>
            <person name="Cevallos M.A."/>
            <person name="Martinez-Romero E."/>
            <person name="Gonzalez V."/>
        </authorList>
    </citation>
    <scope>NUCLEOTIDE SEQUENCE [LARGE SCALE GENOMIC DNA]</scope>
    <source>
        <strain evidence="11 12">IE4771</strain>
        <plasmid evidence="12">Plasmid pRetIE4771e</plasmid>
    </source>
</reference>
<proteinExistence type="inferred from homology"/>
<comment type="subcellular location">
    <subcellularLocation>
        <location evidence="1 9">Cell inner membrane</location>
        <topology evidence="1 9">Multi-pass membrane protein</topology>
    </subcellularLocation>
</comment>
<evidence type="ECO:0000256" key="8">
    <source>
        <dbReference type="ARBA" id="ARBA00038436"/>
    </source>
</evidence>
<comment type="subunit">
    <text evidence="9">The complex comprises the extracytoplasmic solute receptor protein and the two transmembrane proteins.</text>
</comment>
<dbReference type="PANTHER" id="PTHR35011:SF2">
    <property type="entry name" value="2,3-DIKETO-L-GULONATE TRAP TRANSPORTER SMALL PERMEASE PROTEIN YIAM"/>
    <property type="match status" value="1"/>
</dbReference>
<dbReference type="AlphaFoldDB" id="A0A060IE49"/>
<evidence type="ECO:0000313" key="12">
    <source>
        <dbReference type="Proteomes" id="UP000027180"/>
    </source>
</evidence>
<keyword evidence="5 9" id="KW-0812">Transmembrane</keyword>
<evidence type="ECO:0000313" key="11">
    <source>
        <dbReference type="EMBL" id="AIC31904.1"/>
    </source>
</evidence>
<feature type="domain" description="Tripartite ATP-independent periplasmic transporters DctQ component" evidence="10">
    <location>
        <begin position="23"/>
        <end position="143"/>
    </location>
</feature>
<dbReference type="GO" id="GO:0015740">
    <property type="term" value="P:C4-dicarboxylate transport"/>
    <property type="evidence" value="ECO:0007669"/>
    <property type="project" value="TreeGrafter"/>
</dbReference>
<feature type="transmembrane region" description="Helical" evidence="9">
    <location>
        <begin position="123"/>
        <end position="145"/>
    </location>
</feature>
<dbReference type="RefSeq" id="WP_040143210.1">
    <property type="nucleotide sequence ID" value="NZ_CP006991.1"/>
</dbReference>
<evidence type="ECO:0000256" key="2">
    <source>
        <dbReference type="ARBA" id="ARBA00022448"/>
    </source>
</evidence>
<evidence type="ECO:0000256" key="5">
    <source>
        <dbReference type="ARBA" id="ARBA00022692"/>
    </source>
</evidence>
<keyword evidence="2 9" id="KW-0813">Transport</keyword>
<dbReference type="PANTHER" id="PTHR35011">
    <property type="entry name" value="2,3-DIKETO-L-GULONATE TRAP TRANSPORTER SMALL PERMEASE PROTEIN YIAM"/>
    <property type="match status" value="1"/>
</dbReference>
<dbReference type="InterPro" id="IPR055348">
    <property type="entry name" value="DctQ"/>
</dbReference>
<dbReference type="InterPro" id="IPR007387">
    <property type="entry name" value="TRAP_DctQ"/>
</dbReference>
<feature type="transmembrane region" description="Helical" evidence="9">
    <location>
        <begin position="86"/>
        <end position="103"/>
    </location>
</feature>
<evidence type="ECO:0000256" key="9">
    <source>
        <dbReference type="RuleBase" id="RU369079"/>
    </source>
</evidence>
<evidence type="ECO:0000259" key="10">
    <source>
        <dbReference type="Pfam" id="PF04290"/>
    </source>
</evidence>
<keyword evidence="4 9" id="KW-0997">Cell inner membrane</keyword>
<gene>
    <name evidence="11" type="ORF">IE4771_PE00681</name>
</gene>
<dbReference type="Pfam" id="PF04290">
    <property type="entry name" value="DctQ"/>
    <property type="match status" value="1"/>
</dbReference>
<dbReference type="HOGENOM" id="CLU_086356_9_0_5"/>
<evidence type="ECO:0000256" key="3">
    <source>
        <dbReference type="ARBA" id="ARBA00022475"/>
    </source>
</evidence>